<evidence type="ECO:0000313" key="4">
    <source>
        <dbReference type="Proteomes" id="UP000192223"/>
    </source>
</evidence>
<dbReference type="GeneID" id="112904876"/>
<dbReference type="Pfam" id="PF02931">
    <property type="entry name" value="Neur_chan_LBD"/>
    <property type="match status" value="1"/>
</dbReference>
<dbReference type="InterPro" id="IPR006202">
    <property type="entry name" value="Neur_chan_lig-bd"/>
</dbReference>
<evidence type="ECO:0000256" key="2">
    <source>
        <dbReference type="ARBA" id="ARBA00023136"/>
    </source>
</evidence>
<dbReference type="Proteomes" id="UP000192223">
    <property type="component" value="Unplaced"/>
</dbReference>
<reference evidence="5" key="1">
    <citation type="submission" date="2025-08" db="UniProtKB">
        <authorList>
            <consortium name="RefSeq"/>
        </authorList>
    </citation>
    <scope>IDENTIFICATION</scope>
    <source>
        <tissue evidence="5">Entire body</tissue>
    </source>
</reference>
<dbReference type="InterPro" id="IPR029063">
    <property type="entry name" value="SAM-dependent_MTases_sf"/>
</dbReference>
<dbReference type="SUPFAM" id="SSF53335">
    <property type="entry name" value="S-adenosyl-L-methionine-dependent methyltransferases"/>
    <property type="match status" value="1"/>
</dbReference>
<keyword evidence="2" id="KW-0472">Membrane</keyword>
<organism evidence="4 5">
    <name type="scientific">Agrilus planipennis</name>
    <name type="common">Emerald ash borer</name>
    <name type="synonym">Agrilus marcopoli</name>
    <dbReference type="NCBI Taxonomy" id="224129"/>
    <lineage>
        <taxon>Eukaryota</taxon>
        <taxon>Metazoa</taxon>
        <taxon>Ecdysozoa</taxon>
        <taxon>Arthropoda</taxon>
        <taxon>Hexapoda</taxon>
        <taxon>Insecta</taxon>
        <taxon>Pterygota</taxon>
        <taxon>Neoptera</taxon>
        <taxon>Endopterygota</taxon>
        <taxon>Coleoptera</taxon>
        <taxon>Polyphaga</taxon>
        <taxon>Elateriformia</taxon>
        <taxon>Buprestoidea</taxon>
        <taxon>Buprestidae</taxon>
        <taxon>Agrilinae</taxon>
        <taxon>Agrilus</taxon>
    </lineage>
</organism>
<dbReference type="InterPro" id="IPR036734">
    <property type="entry name" value="Neur_chan_lig-bd_sf"/>
</dbReference>
<dbReference type="PROSITE" id="PS00236">
    <property type="entry name" value="NEUROTR_ION_CHANNEL"/>
    <property type="match status" value="1"/>
</dbReference>
<dbReference type="InterPro" id="IPR006201">
    <property type="entry name" value="Neur_channel"/>
</dbReference>
<dbReference type="SUPFAM" id="SSF63712">
    <property type="entry name" value="Nicotinic receptor ligand binding domain-like"/>
    <property type="match status" value="1"/>
</dbReference>
<dbReference type="Gene3D" id="2.70.170.10">
    <property type="entry name" value="Neurotransmitter-gated ion-channel ligand-binding domain"/>
    <property type="match status" value="1"/>
</dbReference>
<comment type="subcellular location">
    <subcellularLocation>
        <location evidence="1">Membrane</location>
        <topology evidence="1">Multi-pass membrane protein</topology>
    </subcellularLocation>
</comment>
<dbReference type="GO" id="GO:0004888">
    <property type="term" value="F:transmembrane signaling receptor activity"/>
    <property type="evidence" value="ECO:0007669"/>
    <property type="project" value="InterPro"/>
</dbReference>
<accession>A0A7F5R742</accession>
<proteinExistence type="predicted"/>
<protein>
    <submittedName>
        <fullName evidence="5">Neuronal acetylcholine receptor subunit beta-4-like</fullName>
    </submittedName>
</protein>
<keyword evidence="4" id="KW-1185">Reference proteome</keyword>
<dbReference type="GO" id="GO:0016020">
    <property type="term" value="C:membrane"/>
    <property type="evidence" value="ECO:0007669"/>
    <property type="project" value="UniProtKB-SubCell"/>
</dbReference>
<dbReference type="PANTHER" id="PTHR18945">
    <property type="entry name" value="NEUROTRANSMITTER GATED ION CHANNEL"/>
    <property type="match status" value="1"/>
</dbReference>
<dbReference type="AlphaFoldDB" id="A0A7F5R742"/>
<name>A0A7F5R742_AGRPL</name>
<feature type="domain" description="Neurotransmitter-gated ion-channel ligand-binding" evidence="3">
    <location>
        <begin position="47"/>
        <end position="153"/>
    </location>
</feature>
<evidence type="ECO:0000259" key="3">
    <source>
        <dbReference type="Pfam" id="PF02931"/>
    </source>
</evidence>
<dbReference type="InParanoid" id="A0A7F5R742"/>
<evidence type="ECO:0000256" key="1">
    <source>
        <dbReference type="ARBA" id="ARBA00004141"/>
    </source>
</evidence>
<dbReference type="KEGG" id="apln:112904876"/>
<dbReference type="OrthoDB" id="66144at2759"/>
<evidence type="ECO:0000313" key="5">
    <source>
        <dbReference type="RefSeq" id="XP_025831791.1"/>
    </source>
</evidence>
<sequence length="172" mass="19931">MVDFANQNYSNPKLSFLQMNISCENLPIDFENQFDHIFSFYCLHWVQNQSVDSSYKESIVYPLATVDNTGRVVMMNGGIFSSFCKIDVSYFPFDVQTCTLNWASWTYTIDKVDLILEENEISTFSPEDNGEFDLLSFSSRKSIFITATYKRSIPYIQCVYSSFAYLAVQMKK</sequence>
<dbReference type="GO" id="GO:0005230">
    <property type="term" value="F:extracellular ligand-gated monoatomic ion channel activity"/>
    <property type="evidence" value="ECO:0007669"/>
    <property type="project" value="InterPro"/>
</dbReference>
<dbReference type="RefSeq" id="XP_025831791.1">
    <property type="nucleotide sequence ID" value="XM_025976006.1"/>
</dbReference>
<gene>
    <name evidence="5" type="primary">LOC112904876</name>
</gene>
<dbReference type="InterPro" id="IPR018000">
    <property type="entry name" value="Neurotransmitter_ion_chnl_CS"/>
</dbReference>